<name>A0A7R9KNT9_9ACAR</name>
<dbReference type="InterPro" id="IPR006001">
    <property type="entry name" value="Therm_gnt_kin"/>
</dbReference>
<evidence type="ECO:0000256" key="3">
    <source>
        <dbReference type="ARBA" id="ARBA00012054"/>
    </source>
</evidence>
<proteinExistence type="inferred from homology"/>
<dbReference type="EMBL" id="CAJPIZ010003963">
    <property type="protein sequence ID" value="CAG2107024.1"/>
    <property type="molecule type" value="Genomic_DNA"/>
</dbReference>
<dbReference type="InterPro" id="IPR027417">
    <property type="entry name" value="P-loop_NTPase"/>
</dbReference>
<evidence type="ECO:0000256" key="1">
    <source>
        <dbReference type="ARBA" id="ARBA00004875"/>
    </source>
</evidence>
<keyword evidence="12" id="KW-1185">Reference proteome</keyword>
<dbReference type="OrthoDB" id="275177at2759"/>
<evidence type="ECO:0000256" key="8">
    <source>
        <dbReference type="ARBA" id="ARBA00048090"/>
    </source>
</evidence>
<dbReference type="EMBL" id="OC858538">
    <property type="protein sequence ID" value="CAD7626594.1"/>
    <property type="molecule type" value="Genomic_DNA"/>
</dbReference>
<dbReference type="CDD" id="cd00037">
    <property type="entry name" value="CLECT"/>
    <property type="match status" value="1"/>
</dbReference>
<reference evidence="11" key="1">
    <citation type="submission" date="2020-11" db="EMBL/GenBank/DDBJ databases">
        <authorList>
            <person name="Tran Van P."/>
        </authorList>
    </citation>
    <scope>NUCLEOTIDE SEQUENCE</scope>
</reference>
<dbReference type="PROSITE" id="PS50041">
    <property type="entry name" value="C_TYPE_LECTIN_2"/>
    <property type="match status" value="1"/>
</dbReference>
<evidence type="ECO:0000256" key="6">
    <source>
        <dbReference type="ARBA" id="ARBA00022777"/>
    </source>
</evidence>
<comment type="pathway">
    <text evidence="1 9">Carbohydrate acid metabolism; D-gluconate degradation.</text>
</comment>
<evidence type="ECO:0000256" key="2">
    <source>
        <dbReference type="ARBA" id="ARBA00008420"/>
    </source>
</evidence>
<keyword evidence="7 9" id="KW-0067">ATP-binding</keyword>
<protein>
    <recommendedName>
        <fullName evidence="3 9">Gluconokinase</fullName>
        <ecNumber evidence="3 9">2.7.1.12</ecNumber>
    </recommendedName>
</protein>
<dbReference type="InterPro" id="IPR016186">
    <property type="entry name" value="C-type_lectin-like/link_sf"/>
</dbReference>
<dbReference type="GO" id="GO:0005524">
    <property type="term" value="F:ATP binding"/>
    <property type="evidence" value="ECO:0007669"/>
    <property type="project" value="UniProtKB-KW"/>
</dbReference>
<dbReference type="Pfam" id="PF00059">
    <property type="entry name" value="Lectin_C"/>
    <property type="match status" value="1"/>
</dbReference>
<evidence type="ECO:0000313" key="12">
    <source>
        <dbReference type="Proteomes" id="UP000759131"/>
    </source>
</evidence>
<dbReference type="SUPFAM" id="SSF56436">
    <property type="entry name" value="C-type lectin-like"/>
    <property type="match status" value="1"/>
</dbReference>
<evidence type="ECO:0000256" key="9">
    <source>
        <dbReference type="RuleBase" id="RU363066"/>
    </source>
</evidence>
<evidence type="ECO:0000256" key="5">
    <source>
        <dbReference type="ARBA" id="ARBA00022741"/>
    </source>
</evidence>
<dbReference type="GO" id="GO:0005975">
    <property type="term" value="P:carbohydrate metabolic process"/>
    <property type="evidence" value="ECO:0007669"/>
    <property type="project" value="InterPro"/>
</dbReference>
<dbReference type="GO" id="GO:0005737">
    <property type="term" value="C:cytoplasm"/>
    <property type="evidence" value="ECO:0007669"/>
    <property type="project" value="TreeGrafter"/>
</dbReference>
<gene>
    <name evidence="11" type="ORF">OSB1V03_LOCUS7027</name>
</gene>
<dbReference type="Proteomes" id="UP000759131">
    <property type="component" value="Unassembled WGS sequence"/>
</dbReference>
<evidence type="ECO:0000256" key="4">
    <source>
        <dbReference type="ARBA" id="ARBA00022679"/>
    </source>
</evidence>
<dbReference type="InterPro" id="IPR016187">
    <property type="entry name" value="CTDL_fold"/>
</dbReference>
<keyword evidence="5 9" id="KW-0547">Nucleotide-binding</keyword>
<dbReference type="PANTHER" id="PTHR43442">
    <property type="entry name" value="GLUCONOKINASE-RELATED"/>
    <property type="match status" value="1"/>
</dbReference>
<evidence type="ECO:0000313" key="11">
    <source>
        <dbReference type="EMBL" id="CAD7626594.1"/>
    </source>
</evidence>
<dbReference type="PANTHER" id="PTHR43442:SF3">
    <property type="entry name" value="GLUCONOKINASE-RELATED"/>
    <property type="match status" value="1"/>
</dbReference>
<organism evidence="11">
    <name type="scientific">Medioppia subpectinata</name>
    <dbReference type="NCBI Taxonomy" id="1979941"/>
    <lineage>
        <taxon>Eukaryota</taxon>
        <taxon>Metazoa</taxon>
        <taxon>Ecdysozoa</taxon>
        <taxon>Arthropoda</taxon>
        <taxon>Chelicerata</taxon>
        <taxon>Arachnida</taxon>
        <taxon>Acari</taxon>
        <taxon>Acariformes</taxon>
        <taxon>Sarcoptiformes</taxon>
        <taxon>Oribatida</taxon>
        <taxon>Brachypylina</taxon>
        <taxon>Oppioidea</taxon>
        <taxon>Oppiidae</taxon>
        <taxon>Medioppia</taxon>
    </lineage>
</organism>
<dbReference type="NCBIfam" id="TIGR01313">
    <property type="entry name" value="therm_gnt_kin"/>
    <property type="match status" value="1"/>
</dbReference>
<accession>A0A7R9KNT9</accession>
<feature type="domain" description="C-type lectin" evidence="10">
    <location>
        <begin position="175"/>
        <end position="277"/>
    </location>
</feature>
<dbReference type="InterPro" id="IPR001304">
    <property type="entry name" value="C-type_lectin-like"/>
</dbReference>
<comment type="catalytic activity">
    <reaction evidence="8 9">
        <text>D-gluconate + ATP = 6-phospho-D-gluconate + ADP + H(+)</text>
        <dbReference type="Rhea" id="RHEA:19433"/>
        <dbReference type="ChEBI" id="CHEBI:15378"/>
        <dbReference type="ChEBI" id="CHEBI:18391"/>
        <dbReference type="ChEBI" id="CHEBI:30616"/>
        <dbReference type="ChEBI" id="CHEBI:58759"/>
        <dbReference type="ChEBI" id="CHEBI:456216"/>
        <dbReference type="EC" id="2.7.1.12"/>
    </reaction>
</comment>
<comment type="similarity">
    <text evidence="2 9">Belongs to the gluconokinase GntK/GntV family.</text>
</comment>
<keyword evidence="6 9" id="KW-0418">Kinase</keyword>
<dbReference type="CDD" id="cd02021">
    <property type="entry name" value="GntK"/>
    <property type="match status" value="1"/>
</dbReference>
<dbReference type="Gene3D" id="3.10.100.10">
    <property type="entry name" value="Mannose-Binding Protein A, subunit A"/>
    <property type="match status" value="1"/>
</dbReference>
<evidence type="ECO:0000259" key="10">
    <source>
        <dbReference type="PROSITE" id="PS50041"/>
    </source>
</evidence>
<evidence type="ECO:0000256" key="7">
    <source>
        <dbReference type="ARBA" id="ARBA00022840"/>
    </source>
</evidence>
<dbReference type="Gene3D" id="3.40.50.300">
    <property type="entry name" value="P-loop containing nucleotide triphosphate hydrolases"/>
    <property type="match status" value="1"/>
</dbReference>
<dbReference type="Pfam" id="PF13671">
    <property type="entry name" value="AAA_33"/>
    <property type="match status" value="1"/>
</dbReference>
<dbReference type="AlphaFoldDB" id="A0A7R9KNT9"/>
<dbReference type="UniPathway" id="UPA00792"/>
<sequence length="319" mass="36091">MLRETTVEVPVYVLMGTCGSGKTTYAEALVKEFGCHYIEGDRFHPTANIRKMSAGIPLTDGDRWGWLAVIRDTYVQKASDLVAQGLSGTRGIIIVTCSALRLVYRDLLRDVPNGSCRVVFVYLKGSYELLDSRLKARSGHFMASNMLISQWTTLEEPDSRREDVIISADTDTIVARDLCQQLDPNALVLSINSQEEQDFVETLVIKQIPYGLADSVWLGLEYGYSDGWSGRRDVRDLKWRWEDGRESNFSRYARGWATAWADDDGKGRPWGDCTPITLTFERKNRELFVIYGDGPYLLGTTHHLNIALTLWTLTNLMID</sequence>
<dbReference type="SUPFAM" id="SSF52540">
    <property type="entry name" value="P-loop containing nucleoside triphosphate hydrolases"/>
    <property type="match status" value="1"/>
</dbReference>
<keyword evidence="4 9" id="KW-0808">Transferase</keyword>
<dbReference type="EC" id="2.7.1.12" evidence="3 9"/>
<dbReference type="GO" id="GO:0046316">
    <property type="term" value="F:gluconokinase activity"/>
    <property type="evidence" value="ECO:0007669"/>
    <property type="project" value="UniProtKB-EC"/>
</dbReference>